<comment type="caution">
    <text evidence="1">The sequence shown here is derived from an EMBL/GenBank/DDBJ whole genome shotgun (WGS) entry which is preliminary data.</text>
</comment>
<evidence type="ECO:0000313" key="1">
    <source>
        <dbReference type="EMBL" id="TDB94371.1"/>
    </source>
</evidence>
<accession>A0A4R4MME7</accession>
<protein>
    <submittedName>
        <fullName evidence="1">Uncharacterized protein</fullName>
    </submittedName>
</protein>
<dbReference type="EMBL" id="SMJZ01000358">
    <property type="protein sequence ID" value="TDB94371.1"/>
    <property type="molecule type" value="Genomic_DNA"/>
</dbReference>
<evidence type="ECO:0000313" key="2">
    <source>
        <dbReference type="Proteomes" id="UP000295157"/>
    </source>
</evidence>
<dbReference type="RefSeq" id="WP_132341907.1">
    <property type="nucleotide sequence ID" value="NZ_SMJZ01000358.1"/>
</dbReference>
<proteinExistence type="predicted"/>
<dbReference type="Proteomes" id="UP000295157">
    <property type="component" value="Unassembled WGS sequence"/>
</dbReference>
<reference evidence="1 2" key="1">
    <citation type="submission" date="2019-02" db="EMBL/GenBank/DDBJ databases">
        <title>Draft genome sequences of novel Actinobacteria.</title>
        <authorList>
            <person name="Sahin N."/>
            <person name="Ay H."/>
            <person name="Saygin H."/>
        </authorList>
    </citation>
    <scope>NUCLEOTIDE SEQUENCE [LARGE SCALE GENOMIC DNA]</scope>
    <source>
        <strain evidence="1 2">KC201</strain>
    </source>
</reference>
<dbReference type="OrthoDB" id="3360519at2"/>
<organism evidence="1 2">
    <name type="scientific">Nonomuraea longispora</name>
    <dbReference type="NCBI Taxonomy" id="1848320"/>
    <lineage>
        <taxon>Bacteria</taxon>
        <taxon>Bacillati</taxon>
        <taxon>Actinomycetota</taxon>
        <taxon>Actinomycetes</taxon>
        <taxon>Streptosporangiales</taxon>
        <taxon>Streptosporangiaceae</taxon>
        <taxon>Nonomuraea</taxon>
    </lineage>
</organism>
<keyword evidence="2" id="KW-1185">Reference proteome</keyword>
<name>A0A4R4MME7_9ACTN</name>
<dbReference type="AlphaFoldDB" id="A0A4R4MME7"/>
<sequence length="128" mass="14520">MCTLRNTAAHPNCFYLLTPVEAARTISDVAEFINQLWGQATPGGRLYPAPMERVVTVLSWKSEDVAITSVQSVPHQNWDYGSGWRHAVIRCVLDDLDLMFLDSRYESTRFPPEVLYGPATMSRTLTWL</sequence>
<gene>
    <name evidence="1" type="ORF">E1267_42810</name>
</gene>